<evidence type="ECO:0000313" key="3">
    <source>
        <dbReference type="Proteomes" id="UP000324800"/>
    </source>
</evidence>
<feature type="compositionally biased region" description="Basic and acidic residues" evidence="1">
    <location>
        <begin position="269"/>
        <end position="286"/>
    </location>
</feature>
<feature type="compositionally biased region" description="Basic and acidic residues" evidence="1">
    <location>
        <begin position="323"/>
        <end position="335"/>
    </location>
</feature>
<dbReference type="AlphaFoldDB" id="A0A5J4X6X4"/>
<reference evidence="2 3" key="1">
    <citation type="submission" date="2019-03" db="EMBL/GenBank/DDBJ databases">
        <title>Single cell metagenomics reveals metabolic interactions within the superorganism composed of flagellate Streblomastix strix and complex community of Bacteroidetes bacteria on its surface.</title>
        <authorList>
            <person name="Treitli S.C."/>
            <person name="Kolisko M."/>
            <person name="Husnik F."/>
            <person name="Keeling P."/>
            <person name="Hampl V."/>
        </authorList>
    </citation>
    <scope>NUCLEOTIDE SEQUENCE [LARGE SCALE GENOMIC DNA]</scope>
    <source>
        <strain evidence="2">ST1C</strain>
    </source>
</reference>
<evidence type="ECO:0000313" key="2">
    <source>
        <dbReference type="EMBL" id="KAA6402928.1"/>
    </source>
</evidence>
<gene>
    <name evidence="2" type="ORF">EZS28_001537</name>
</gene>
<sequence length="433" mass="48912">TEEVNQENDQDQEFFQDLKTTKIRQKLEWMLIGIKMDLKLETNQEAEHEEHIDERNIVIKEGDRTIKTEINRIRKDIEKHRSITHIQNRSSVRLRIQQTETGSTNMIIGIDEKAWSKIQMTCGQNAHRCRKIHLNTIVTKTQPGQKMQPLTLGSNSTTQIACSTNTTNIIGTSNTKIIDPSSNTKIKKGRKDQPPNQDDIDEQEIKQERLATLQREKEQYNISDSDNELQQIIEEIDNNNLAPKMISTRMNKDKPSSQIQRPEIPTQETIHRGRDKQRQQKMEREGTVGQLTGLQPSSGAQNPGLNAGLKPIEARSISASNSKRTESQMNEGHDDNAEDKEDEQTVKATLIQNKDCRVNIISQPPVQENLSLQLQNIQGFNALSQINKDNRGPAPVGVQEKPKKGKGSKSKILTKSLIAVNEPSQGSNAQTST</sequence>
<organism evidence="2 3">
    <name type="scientific">Streblomastix strix</name>
    <dbReference type="NCBI Taxonomy" id="222440"/>
    <lineage>
        <taxon>Eukaryota</taxon>
        <taxon>Metamonada</taxon>
        <taxon>Preaxostyla</taxon>
        <taxon>Oxymonadida</taxon>
        <taxon>Streblomastigidae</taxon>
        <taxon>Streblomastix</taxon>
    </lineage>
</organism>
<feature type="region of interest" description="Disordered" evidence="1">
    <location>
        <begin position="173"/>
        <end position="203"/>
    </location>
</feature>
<feature type="region of interest" description="Disordered" evidence="1">
    <location>
        <begin position="250"/>
        <end position="341"/>
    </location>
</feature>
<feature type="compositionally biased region" description="Polar residues" evidence="1">
    <location>
        <begin position="289"/>
        <end position="304"/>
    </location>
</feature>
<feature type="region of interest" description="Disordered" evidence="1">
    <location>
        <begin position="385"/>
        <end position="433"/>
    </location>
</feature>
<feature type="non-terminal residue" evidence="2">
    <location>
        <position position="1"/>
    </location>
</feature>
<feature type="compositionally biased region" description="Polar residues" evidence="1">
    <location>
        <begin position="422"/>
        <end position="433"/>
    </location>
</feature>
<accession>A0A5J4X6X4</accession>
<proteinExistence type="predicted"/>
<dbReference type="Proteomes" id="UP000324800">
    <property type="component" value="Unassembled WGS sequence"/>
</dbReference>
<protein>
    <submittedName>
        <fullName evidence="2">Uncharacterized protein</fullName>
    </submittedName>
</protein>
<dbReference type="EMBL" id="SNRW01000162">
    <property type="protein sequence ID" value="KAA6402928.1"/>
    <property type="molecule type" value="Genomic_DNA"/>
</dbReference>
<name>A0A5J4X6X4_9EUKA</name>
<evidence type="ECO:0000256" key="1">
    <source>
        <dbReference type="SAM" id="MobiDB-lite"/>
    </source>
</evidence>
<comment type="caution">
    <text evidence="2">The sequence shown here is derived from an EMBL/GenBank/DDBJ whole genome shotgun (WGS) entry which is preliminary data.</text>
</comment>